<dbReference type="EC" id="2.7.7.41" evidence="6 16"/>
<sequence>MNPVKANVLKRTLLRQVKAIKNKSADMADFFQNIMVSRTLLKRTYATAIMLAVLHVVLKDNVAVYLFVFVLKSFALNEVIAIKEENLRKRYRFKYLLWYFITVSDLFFSKSIARPFYLFLQSLDFPVTHAFLCFSLYILGIVYFILNLRRGVLRKQFLQFSITHFAIMMINFPAHCVFRNIKIGKFWFLYPVVLVATNDIFAYITGKLIGRTQLIKLSPNKTREGLIGGFIFTVIVGLLSIYLKLRFNVYDGVYDATILAKTVTKFKIPTIYLHSVVLILFASFVAPFGGLLASAFKRLFKMKDFATYLPGHGGITDRIDCQLLMGIFTRYYISAFVLKRKTTVDQLTDTIIYSYNTDEMRKLVLNIARYMIE</sequence>
<evidence type="ECO:0000256" key="5">
    <source>
        <dbReference type="ARBA" id="ARBA00010185"/>
    </source>
</evidence>
<keyword evidence="14" id="KW-0594">Phospholipid biosynthesis</keyword>
<proteinExistence type="inferred from homology"/>
<dbReference type="GeneID" id="19878185"/>
<dbReference type="PANTHER" id="PTHR13773">
    <property type="entry name" value="PHOSPHATIDATE CYTIDYLYLTRANSFERASE"/>
    <property type="match status" value="1"/>
</dbReference>
<evidence type="ECO:0000256" key="12">
    <source>
        <dbReference type="ARBA" id="ARBA00023098"/>
    </source>
</evidence>
<accession>L2GYS9</accession>
<dbReference type="AlphaFoldDB" id="L2GYS9"/>
<feature type="transmembrane region" description="Helical" evidence="17">
    <location>
        <begin position="186"/>
        <end position="204"/>
    </location>
</feature>
<keyword evidence="12" id="KW-0443">Lipid metabolism</keyword>
<evidence type="ECO:0000256" key="17">
    <source>
        <dbReference type="SAM" id="Phobius"/>
    </source>
</evidence>
<dbReference type="PROSITE" id="PS01315">
    <property type="entry name" value="CDS"/>
    <property type="match status" value="1"/>
</dbReference>
<comment type="similarity">
    <text evidence="5 16">Belongs to the CDS family.</text>
</comment>
<dbReference type="RefSeq" id="XP_008073315.1">
    <property type="nucleotide sequence ID" value="XM_008075124.1"/>
</dbReference>
<dbReference type="PANTHER" id="PTHR13773:SF8">
    <property type="entry name" value="PHOSPHATIDATE CYTIDYLYLTRANSFERASE, PHOTORECEPTOR-SPECIFIC"/>
    <property type="match status" value="1"/>
</dbReference>
<gene>
    <name evidence="18" type="ORF">VCUG_00296</name>
</gene>
<feature type="transmembrane region" description="Helical" evidence="17">
    <location>
        <begin position="271"/>
        <end position="293"/>
    </location>
</feature>
<dbReference type="FunCoup" id="L2GYS9">
    <property type="interactions" value="150"/>
</dbReference>
<evidence type="ECO:0000256" key="7">
    <source>
        <dbReference type="ARBA" id="ARBA00022516"/>
    </source>
</evidence>
<evidence type="ECO:0000256" key="13">
    <source>
        <dbReference type="ARBA" id="ARBA00023136"/>
    </source>
</evidence>
<keyword evidence="11 17" id="KW-1133">Transmembrane helix</keyword>
<evidence type="ECO:0000256" key="2">
    <source>
        <dbReference type="ARBA" id="ARBA00004141"/>
    </source>
</evidence>
<dbReference type="OMA" id="MPIQWHA"/>
<reference evidence="19" key="1">
    <citation type="submission" date="2011-03" db="EMBL/GenBank/DDBJ databases">
        <title>The genome sequence of Vavraia culicis strain floridensis.</title>
        <authorList>
            <consortium name="The Broad Institute Genome Sequencing Platform"/>
            <person name="Cuomo C."/>
            <person name="Becnel J."/>
            <person name="Sanscrainte N."/>
            <person name="Young S.K."/>
            <person name="Zeng Q."/>
            <person name="Gargeya S."/>
            <person name="Fitzgerald M."/>
            <person name="Haas B."/>
            <person name="Abouelleil A."/>
            <person name="Alvarado L."/>
            <person name="Arachchi H.M."/>
            <person name="Berlin A."/>
            <person name="Chapman S.B."/>
            <person name="Gearin G."/>
            <person name="Goldberg J."/>
            <person name="Griggs A."/>
            <person name="Gujja S."/>
            <person name="Hansen M."/>
            <person name="Heiman D."/>
            <person name="Howarth C."/>
            <person name="Larimer J."/>
            <person name="Lui A."/>
            <person name="MacDonald P.J.P."/>
            <person name="McCowen C."/>
            <person name="Montmayeur A."/>
            <person name="Murphy C."/>
            <person name="Neiman D."/>
            <person name="Pearson M."/>
            <person name="Priest M."/>
            <person name="Roberts A."/>
            <person name="Saif S."/>
            <person name="Shea T."/>
            <person name="Sisk P."/>
            <person name="Stolte C."/>
            <person name="Sykes S."/>
            <person name="Wortman J."/>
            <person name="Nusbaum C."/>
            <person name="Birren B."/>
        </authorList>
    </citation>
    <scope>NUCLEOTIDE SEQUENCE [LARGE SCALE GENOMIC DNA]</scope>
    <source>
        <strain evidence="19">floridensis</strain>
    </source>
</reference>
<name>L2GYS9_VAVCU</name>
<feature type="transmembrane region" description="Helical" evidence="17">
    <location>
        <begin position="95"/>
        <end position="113"/>
    </location>
</feature>
<feature type="transmembrane region" description="Helical" evidence="17">
    <location>
        <begin position="225"/>
        <end position="243"/>
    </location>
</feature>
<evidence type="ECO:0000256" key="4">
    <source>
        <dbReference type="ARBA" id="ARBA00005189"/>
    </source>
</evidence>
<evidence type="ECO:0000256" key="6">
    <source>
        <dbReference type="ARBA" id="ARBA00012487"/>
    </source>
</evidence>
<dbReference type="GO" id="GO:0004605">
    <property type="term" value="F:phosphatidate cytidylyltransferase activity"/>
    <property type="evidence" value="ECO:0007669"/>
    <property type="project" value="UniProtKB-EC"/>
</dbReference>
<evidence type="ECO:0000256" key="15">
    <source>
        <dbReference type="ARBA" id="ARBA00023264"/>
    </source>
</evidence>
<evidence type="ECO:0000256" key="1">
    <source>
        <dbReference type="ARBA" id="ARBA00001698"/>
    </source>
</evidence>
<dbReference type="GO" id="GO:0005789">
    <property type="term" value="C:endoplasmic reticulum membrane"/>
    <property type="evidence" value="ECO:0007669"/>
    <property type="project" value="TreeGrafter"/>
</dbReference>
<keyword evidence="7" id="KW-0444">Lipid biosynthesis</keyword>
<dbReference type="HOGENOM" id="CLU_023471_1_1_1"/>
<keyword evidence="8 16" id="KW-0808">Transferase</keyword>
<keyword evidence="9 16" id="KW-0812">Transmembrane</keyword>
<evidence type="ECO:0000256" key="3">
    <source>
        <dbReference type="ARBA" id="ARBA00005119"/>
    </source>
</evidence>
<dbReference type="OrthoDB" id="10260889at2759"/>
<dbReference type="STRING" id="948595.L2GYS9"/>
<evidence type="ECO:0000256" key="14">
    <source>
        <dbReference type="ARBA" id="ARBA00023209"/>
    </source>
</evidence>
<feature type="transmembrane region" description="Helical" evidence="17">
    <location>
        <begin position="64"/>
        <end position="83"/>
    </location>
</feature>
<protein>
    <recommendedName>
        <fullName evidence="6 16">Phosphatidate cytidylyltransferase</fullName>
        <ecNumber evidence="6 16">2.7.7.41</ecNumber>
    </recommendedName>
</protein>
<organism evidence="18 19">
    <name type="scientific">Vavraia culicis (isolate floridensis)</name>
    <name type="common">Microsporidian parasite</name>
    <dbReference type="NCBI Taxonomy" id="948595"/>
    <lineage>
        <taxon>Eukaryota</taxon>
        <taxon>Fungi</taxon>
        <taxon>Fungi incertae sedis</taxon>
        <taxon>Microsporidia</taxon>
        <taxon>Pleistophoridae</taxon>
        <taxon>Vavraia</taxon>
    </lineage>
</organism>
<dbReference type="GO" id="GO:0016024">
    <property type="term" value="P:CDP-diacylglycerol biosynthetic process"/>
    <property type="evidence" value="ECO:0007669"/>
    <property type="project" value="UniProtKB-UniPathway"/>
</dbReference>
<keyword evidence="19" id="KW-1185">Reference proteome</keyword>
<evidence type="ECO:0000313" key="19">
    <source>
        <dbReference type="Proteomes" id="UP000011081"/>
    </source>
</evidence>
<evidence type="ECO:0000256" key="16">
    <source>
        <dbReference type="RuleBase" id="RU003938"/>
    </source>
</evidence>
<keyword evidence="10 16" id="KW-0548">Nucleotidyltransferase</keyword>
<evidence type="ECO:0000256" key="9">
    <source>
        <dbReference type="ARBA" id="ARBA00022692"/>
    </source>
</evidence>
<dbReference type="InParanoid" id="L2GYS9"/>
<dbReference type="EMBL" id="GL877406">
    <property type="protein sequence ID" value="ELA48255.1"/>
    <property type="molecule type" value="Genomic_DNA"/>
</dbReference>
<comment type="catalytic activity">
    <reaction evidence="1 16">
        <text>a 1,2-diacyl-sn-glycero-3-phosphate + CTP + H(+) = a CDP-1,2-diacyl-sn-glycerol + diphosphate</text>
        <dbReference type="Rhea" id="RHEA:16229"/>
        <dbReference type="ChEBI" id="CHEBI:15378"/>
        <dbReference type="ChEBI" id="CHEBI:33019"/>
        <dbReference type="ChEBI" id="CHEBI:37563"/>
        <dbReference type="ChEBI" id="CHEBI:58332"/>
        <dbReference type="ChEBI" id="CHEBI:58608"/>
        <dbReference type="EC" id="2.7.7.41"/>
    </reaction>
</comment>
<dbReference type="InterPro" id="IPR000374">
    <property type="entry name" value="PC_trans"/>
</dbReference>
<comment type="subcellular location">
    <subcellularLocation>
        <location evidence="2">Membrane</location>
        <topology evidence="2">Multi-pass membrane protein</topology>
    </subcellularLocation>
</comment>
<evidence type="ECO:0000256" key="11">
    <source>
        <dbReference type="ARBA" id="ARBA00022989"/>
    </source>
</evidence>
<dbReference type="Pfam" id="PF01148">
    <property type="entry name" value="CTP_transf_1"/>
    <property type="match status" value="1"/>
</dbReference>
<evidence type="ECO:0000313" key="18">
    <source>
        <dbReference type="EMBL" id="ELA48255.1"/>
    </source>
</evidence>
<comment type="pathway">
    <text evidence="3 16">Phospholipid metabolism; CDP-diacylglycerol biosynthesis; CDP-diacylglycerol from sn-glycerol 3-phosphate: step 3/3.</text>
</comment>
<comment type="pathway">
    <text evidence="4">Lipid metabolism.</text>
</comment>
<feature type="transmembrane region" description="Helical" evidence="17">
    <location>
        <begin position="40"/>
        <end position="58"/>
    </location>
</feature>
<dbReference type="UniPathway" id="UPA00557">
    <property type="reaction ID" value="UER00614"/>
</dbReference>
<dbReference type="InterPro" id="IPR016720">
    <property type="entry name" value="PC_Trfase_euk"/>
</dbReference>
<feature type="transmembrane region" description="Helical" evidence="17">
    <location>
        <begin position="125"/>
        <end position="145"/>
    </location>
</feature>
<keyword evidence="13 17" id="KW-0472">Membrane</keyword>
<evidence type="ECO:0000256" key="10">
    <source>
        <dbReference type="ARBA" id="ARBA00022695"/>
    </source>
</evidence>
<keyword evidence="15" id="KW-1208">Phospholipid metabolism</keyword>
<evidence type="ECO:0000256" key="8">
    <source>
        <dbReference type="ARBA" id="ARBA00022679"/>
    </source>
</evidence>
<dbReference type="Proteomes" id="UP000011081">
    <property type="component" value="Unassembled WGS sequence"/>
</dbReference>
<dbReference type="VEuPathDB" id="MicrosporidiaDB:VCUG_00296"/>